<dbReference type="EMBL" id="CP113517">
    <property type="protein sequence ID" value="WAR43114.1"/>
    <property type="molecule type" value="Genomic_DNA"/>
</dbReference>
<keyword evidence="3" id="KW-1003">Cell membrane</keyword>
<evidence type="ECO:0000256" key="5">
    <source>
        <dbReference type="ARBA" id="ARBA00022519"/>
    </source>
</evidence>
<dbReference type="InterPro" id="IPR010052">
    <property type="entry name" value="T2SS_protein-GspI"/>
</dbReference>
<keyword evidence="6 9" id="KW-0812">Transmembrane</keyword>
<dbReference type="PANTHER" id="PTHR38779:SF2">
    <property type="entry name" value="TYPE II SECRETION SYSTEM PROTEIN I-RELATED"/>
    <property type="match status" value="1"/>
</dbReference>
<keyword evidence="7 9" id="KW-1133">Transmembrane helix</keyword>
<evidence type="ECO:0000256" key="3">
    <source>
        <dbReference type="ARBA" id="ARBA00022475"/>
    </source>
</evidence>
<evidence type="ECO:0000256" key="1">
    <source>
        <dbReference type="ARBA" id="ARBA00004377"/>
    </source>
</evidence>
<keyword evidence="11" id="KW-1185">Reference proteome</keyword>
<dbReference type="PROSITE" id="PS00409">
    <property type="entry name" value="PROKAR_NTER_METHYL"/>
    <property type="match status" value="1"/>
</dbReference>
<dbReference type="Proteomes" id="UP001162780">
    <property type="component" value="Chromosome"/>
</dbReference>
<feature type="transmembrane region" description="Helical" evidence="9">
    <location>
        <begin position="12"/>
        <end position="31"/>
    </location>
</feature>
<dbReference type="PANTHER" id="PTHR38779">
    <property type="entry name" value="TYPE II SECRETION SYSTEM PROTEIN I-RELATED"/>
    <property type="match status" value="1"/>
</dbReference>
<evidence type="ECO:0000313" key="11">
    <source>
        <dbReference type="Proteomes" id="UP001162780"/>
    </source>
</evidence>
<keyword evidence="4" id="KW-0488">Methylation</keyword>
<name>A0ABY7GE88_9GAMM</name>
<reference evidence="10" key="1">
    <citation type="submission" date="2022-11" db="EMBL/GenBank/DDBJ databases">
        <title>Methylomonas rapida sp. nov., Carotenoid-Producing Obligate Methanotrophs with High Growth Characteristics and Biotechnological Potential.</title>
        <authorList>
            <person name="Tikhonova E.N."/>
            <person name="Suleimanov R.Z."/>
            <person name="Miroshnikov K."/>
            <person name="Oshkin I.Y."/>
            <person name="Belova S.E."/>
            <person name="Danilova O.V."/>
            <person name="Ashikhmin A."/>
            <person name="Konopkin A."/>
            <person name="But S.Y."/>
            <person name="Khmelenina V.N."/>
            <person name="Kuznetsov N."/>
            <person name="Pimenov N.V."/>
            <person name="Dedysh S.N."/>
        </authorList>
    </citation>
    <scope>NUCLEOTIDE SEQUENCE</scope>
    <source>
        <strain evidence="10">MP1</strain>
    </source>
</reference>
<evidence type="ECO:0000256" key="9">
    <source>
        <dbReference type="SAM" id="Phobius"/>
    </source>
</evidence>
<keyword evidence="8 9" id="KW-0472">Membrane</keyword>
<keyword evidence="5" id="KW-0997">Cell inner membrane</keyword>
<dbReference type="Pfam" id="PF07963">
    <property type="entry name" value="N_methyl"/>
    <property type="match status" value="1"/>
</dbReference>
<evidence type="ECO:0000256" key="8">
    <source>
        <dbReference type="ARBA" id="ARBA00023136"/>
    </source>
</evidence>
<dbReference type="InterPro" id="IPR012902">
    <property type="entry name" value="N_methyl_site"/>
</dbReference>
<sequence length="144" mass="15999">MRKYKGFSLLEILVAFAIMAVALTIVLRIFGSGVNAAVVSEEYTLAVQIAESLMARLGVETPLQSGEFYGTEGDKYDWLVRMEPVAGPAFIGKRFGSRPEQEQDQAPIPLQLMAVKVRVSWGEDDDNQRALELHALKLFREPAL</sequence>
<dbReference type="NCBIfam" id="TIGR02532">
    <property type="entry name" value="IV_pilin_GFxxxE"/>
    <property type="match status" value="1"/>
</dbReference>
<evidence type="ECO:0000256" key="4">
    <source>
        <dbReference type="ARBA" id="ARBA00022481"/>
    </source>
</evidence>
<proteinExistence type="inferred from homology"/>
<accession>A0ABY7GE88</accession>
<organism evidence="10 11">
    <name type="scientific">Methylomonas rapida</name>
    <dbReference type="NCBI Taxonomy" id="2963939"/>
    <lineage>
        <taxon>Bacteria</taxon>
        <taxon>Pseudomonadati</taxon>
        <taxon>Pseudomonadota</taxon>
        <taxon>Gammaproteobacteria</taxon>
        <taxon>Methylococcales</taxon>
        <taxon>Methylococcaceae</taxon>
        <taxon>Methylomonas</taxon>
    </lineage>
</organism>
<dbReference type="InterPro" id="IPR045584">
    <property type="entry name" value="Pilin-like"/>
</dbReference>
<evidence type="ECO:0000313" key="10">
    <source>
        <dbReference type="EMBL" id="WAR43114.1"/>
    </source>
</evidence>
<evidence type="ECO:0000256" key="6">
    <source>
        <dbReference type="ARBA" id="ARBA00022692"/>
    </source>
</evidence>
<dbReference type="RefSeq" id="WP_255188091.1">
    <property type="nucleotide sequence ID" value="NZ_CP113517.1"/>
</dbReference>
<protein>
    <submittedName>
        <fullName evidence="10">Prepilin-type N-terminal cleavage/methylation domain-containing protein</fullName>
    </submittedName>
</protein>
<evidence type="ECO:0000256" key="7">
    <source>
        <dbReference type="ARBA" id="ARBA00022989"/>
    </source>
</evidence>
<comment type="subcellular location">
    <subcellularLocation>
        <location evidence="1">Cell inner membrane</location>
        <topology evidence="1">Single-pass membrane protein</topology>
    </subcellularLocation>
</comment>
<evidence type="ECO:0000256" key="2">
    <source>
        <dbReference type="ARBA" id="ARBA00008358"/>
    </source>
</evidence>
<gene>
    <name evidence="10" type="ORF">NM686_011970</name>
</gene>
<dbReference type="SUPFAM" id="SSF54523">
    <property type="entry name" value="Pili subunits"/>
    <property type="match status" value="1"/>
</dbReference>
<comment type="similarity">
    <text evidence="2">Belongs to the GSP I family.</text>
</comment>